<feature type="compositionally biased region" description="Polar residues" evidence="1">
    <location>
        <begin position="163"/>
        <end position="174"/>
    </location>
</feature>
<feature type="compositionally biased region" description="Polar residues" evidence="1">
    <location>
        <begin position="184"/>
        <end position="201"/>
    </location>
</feature>
<proteinExistence type="predicted"/>
<dbReference type="InterPro" id="IPR035979">
    <property type="entry name" value="RBD_domain_sf"/>
</dbReference>
<dbReference type="AlphaFoldDB" id="A0A915PIT0"/>
<evidence type="ECO:0000313" key="2">
    <source>
        <dbReference type="Proteomes" id="UP000887581"/>
    </source>
</evidence>
<evidence type="ECO:0000256" key="1">
    <source>
        <dbReference type="SAM" id="MobiDB-lite"/>
    </source>
</evidence>
<name>A0A915PIT0_9BILA</name>
<accession>A0A915PIT0</accession>
<dbReference type="SUPFAM" id="SSF54928">
    <property type="entry name" value="RNA-binding domain, RBD"/>
    <property type="match status" value="1"/>
</dbReference>
<protein>
    <submittedName>
        <fullName evidence="3">RRM domain-containing protein</fullName>
    </submittedName>
</protein>
<sequence length="201" mass="22537">MVQNFLLKGSAGLLAHNLKTGLHKGFAFISFENSDFYENIKKFEGRHIIDDEEVICSLTSEEKSLLSHGASTMQLNRRINENSYGIDISKTNSDNEVFEFIRNEENGKEKKIKFSTPKLICRNSIDFQVHKKGAKEANLLHKLRKVSDSGEESGRGSGLSDSASSKKNSRVTTTTKRDQKYLNDGSSFSEGLNNCSYQSIK</sequence>
<organism evidence="2 3">
    <name type="scientific">Setaria digitata</name>
    <dbReference type="NCBI Taxonomy" id="48799"/>
    <lineage>
        <taxon>Eukaryota</taxon>
        <taxon>Metazoa</taxon>
        <taxon>Ecdysozoa</taxon>
        <taxon>Nematoda</taxon>
        <taxon>Chromadorea</taxon>
        <taxon>Rhabditida</taxon>
        <taxon>Spirurina</taxon>
        <taxon>Spiruromorpha</taxon>
        <taxon>Filarioidea</taxon>
        <taxon>Setariidae</taxon>
        <taxon>Setaria</taxon>
    </lineage>
</organism>
<keyword evidence="2" id="KW-1185">Reference proteome</keyword>
<evidence type="ECO:0000313" key="3">
    <source>
        <dbReference type="WBParaSite" id="sdigi.contig2.g225.t1"/>
    </source>
</evidence>
<feature type="compositionally biased region" description="Basic and acidic residues" evidence="1">
    <location>
        <begin position="145"/>
        <end position="154"/>
    </location>
</feature>
<feature type="region of interest" description="Disordered" evidence="1">
    <location>
        <begin position="145"/>
        <end position="201"/>
    </location>
</feature>
<reference evidence="3" key="1">
    <citation type="submission" date="2022-11" db="UniProtKB">
        <authorList>
            <consortium name="WormBaseParasite"/>
        </authorList>
    </citation>
    <scope>IDENTIFICATION</scope>
</reference>
<dbReference type="GO" id="GO:0003676">
    <property type="term" value="F:nucleic acid binding"/>
    <property type="evidence" value="ECO:0007669"/>
    <property type="project" value="InterPro"/>
</dbReference>
<dbReference type="Proteomes" id="UP000887581">
    <property type="component" value="Unplaced"/>
</dbReference>
<dbReference type="WBParaSite" id="sdigi.contig2.g225.t1">
    <property type="protein sequence ID" value="sdigi.contig2.g225.t1"/>
    <property type="gene ID" value="sdigi.contig2.g225"/>
</dbReference>